<feature type="compositionally biased region" description="Polar residues" evidence="10">
    <location>
        <begin position="34"/>
        <end position="55"/>
    </location>
</feature>
<dbReference type="PANTHER" id="PTHR32078">
    <property type="entry name" value="NUCLEAR PROTEIN MDM1"/>
    <property type="match status" value="1"/>
</dbReference>
<keyword evidence="7" id="KW-0206">Cytoskeleton</keyword>
<evidence type="ECO:0000256" key="2">
    <source>
        <dbReference type="ARBA" id="ARBA00004123"/>
    </source>
</evidence>
<dbReference type="Proteomes" id="UP001159427">
    <property type="component" value="Unassembled WGS sequence"/>
</dbReference>
<protein>
    <recommendedName>
        <fullName evidence="4">Nuclear protein MDM1</fullName>
    </recommendedName>
</protein>
<evidence type="ECO:0000256" key="4">
    <source>
        <dbReference type="ARBA" id="ARBA00013508"/>
    </source>
</evidence>
<comment type="similarity">
    <text evidence="3">Belongs to the MDM1 family.</text>
</comment>
<evidence type="ECO:0000256" key="5">
    <source>
        <dbReference type="ARBA" id="ARBA00022490"/>
    </source>
</evidence>
<feature type="compositionally biased region" description="Basic and acidic residues" evidence="10">
    <location>
        <begin position="87"/>
        <end position="100"/>
    </location>
</feature>
<feature type="compositionally biased region" description="Basic and acidic residues" evidence="10">
    <location>
        <begin position="397"/>
        <end position="413"/>
    </location>
</feature>
<accession>A0ABN8SZR2</accession>
<dbReference type="EMBL" id="CALNXI010004897">
    <property type="protein sequence ID" value="CAH3196624.1"/>
    <property type="molecule type" value="Genomic_DNA"/>
</dbReference>
<feature type="region of interest" description="Disordered" evidence="10">
    <location>
        <begin position="87"/>
        <end position="126"/>
    </location>
</feature>
<evidence type="ECO:0000256" key="9">
    <source>
        <dbReference type="ARBA" id="ARBA00045771"/>
    </source>
</evidence>
<sequence>MPAPRSKRYESEYSTHYKKFDARRPYTVKGEVTRSLSYSDSNGSTPRAGLQSSKLGTIHEPPLQRKRIVPYEKNHNIFPTFTVKEQPDREWLRSDRESYRSRTPPGRRRREEKTIKEERGTRAIDRSETPILAAERKIFKEPRADIHRTVYVPDRIKRKSTYKGDYVDYKKQSKAPTGTRQNSKQKQRQQSPKKVVGGKKEGTSPDRLPPAGIRRATSIGDTRLLKPSDDSQYMRSPEREQKVFDSEYSSRYTQPTKFKYVDGLWIETPVNTGVTYYNVKDKKKTPDWFTQVVERRNQAYGYSEHARGTHFSRENLDAINREQAERASSRSESHRSSSPAEERKRDRDFMPRPRPRSASPPRRREAWAEEREHLPRRSDDRRKSLGTDATSDDDEMVLERGRSPTPELRDTRSSRRHHLDITTNILNDSFEKSLSFSKKKKPSQGVRNGSTTPLKEERDMRPVSPASSVGLGDDARSYTPPRKVERPPPDASGNGSIVSAGGGAGERDDDVLSVSAMSSRASTASETLERARKRRDEFWKKENTSR</sequence>
<feature type="compositionally biased region" description="Basic and acidic residues" evidence="10">
    <location>
        <begin position="362"/>
        <end position="385"/>
    </location>
</feature>
<feature type="compositionally biased region" description="Low complexity" evidence="10">
    <location>
        <begin position="180"/>
        <end position="194"/>
    </location>
</feature>
<comment type="function">
    <text evidence="9">Microtubule-binding protein that negatively regulates centriole duplication. Binds to and stabilizes microtubules.</text>
</comment>
<evidence type="ECO:0000256" key="3">
    <source>
        <dbReference type="ARBA" id="ARBA00010494"/>
    </source>
</evidence>
<evidence type="ECO:0000256" key="6">
    <source>
        <dbReference type="ARBA" id="ARBA00022701"/>
    </source>
</evidence>
<evidence type="ECO:0000256" key="1">
    <source>
        <dbReference type="ARBA" id="ARBA00004114"/>
    </source>
</evidence>
<comment type="subcellular location">
    <subcellularLocation>
        <location evidence="1">Cytoplasm</location>
        <location evidence="1">Cytoskeleton</location>
        <location evidence="1">Microtubule organizing center</location>
        <location evidence="1">Centrosome</location>
        <location evidence="1">Centriole</location>
    </subcellularLocation>
    <subcellularLocation>
        <location evidence="2">Nucleus</location>
    </subcellularLocation>
</comment>
<feature type="region of interest" description="Disordered" evidence="10">
    <location>
        <begin position="323"/>
        <end position="546"/>
    </location>
</feature>
<evidence type="ECO:0000256" key="10">
    <source>
        <dbReference type="SAM" id="MobiDB-lite"/>
    </source>
</evidence>
<evidence type="ECO:0000313" key="11">
    <source>
        <dbReference type="EMBL" id="CAH3196624.1"/>
    </source>
</evidence>
<name>A0ABN8SZR2_9CNID</name>
<feature type="compositionally biased region" description="Basic and acidic residues" evidence="10">
    <location>
        <begin position="527"/>
        <end position="546"/>
    </location>
</feature>
<dbReference type="PANTHER" id="PTHR32078:SF1">
    <property type="entry name" value="NUCLEAR PROTEIN MDM1"/>
    <property type="match status" value="1"/>
</dbReference>
<evidence type="ECO:0000256" key="8">
    <source>
        <dbReference type="ARBA" id="ARBA00023242"/>
    </source>
</evidence>
<comment type="caution">
    <text evidence="11">The sequence shown here is derived from an EMBL/GenBank/DDBJ whole genome shotgun (WGS) entry which is preliminary data.</text>
</comment>
<dbReference type="InterPro" id="IPR029136">
    <property type="entry name" value="MDM1"/>
</dbReference>
<feature type="compositionally biased region" description="Basic and acidic residues" evidence="10">
    <location>
        <begin position="323"/>
        <end position="351"/>
    </location>
</feature>
<organism evidence="11 12">
    <name type="scientific">Porites evermanni</name>
    <dbReference type="NCBI Taxonomy" id="104178"/>
    <lineage>
        <taxon>Eukaryota</taxon>
        <taxon>Metazoa</taxon>
        <taxon>Cnidaria</taxon>
        <taxon>Anthozoa</taxon>
        <taxon>Hexacorallia</taxon>
        <taxon>Scleractinia</taxon>
        <taxon>Fungiina</taxon>
        <taxon>Poritidae</taxon>
        <taxon>Porites</taxon>
    </lineage>
</organism>
<dbReference type="Pfam" id="PF15501">
    <property type="entry name" value="MDM1"/>
    <property type="match status" value="1"/>
</dbReference>
<feature type="region of interest" description="Disordered" evidence="10">
    <location>
        <begin position="34"/>
        <end position="64"/>
    </location>
</feature>
<evidence type="ECO:0000256" key="7">
    <source>
        <dbReference type="ARBA" id="ARBA00023212"/>
    </source>
</evidence>
<keyword evidence="5" id="KW-0963">Cytoplasm</keyword>
<keyword evidence="12" id="KW-1185">Reference proteome</keyword>
<feature type="compositionally biased region" description="Polar residues" evidence="10">
    <location>
        <begin position="515"/>
        <end position="526"/>
    </location>
</feature>
<reference evidence="11 12" key="1">
    <citation type="submission" date="2022-05" db="EMBL/GenBank/DDBJ databases">
        <authorList>
            <consortium name="Genoscope - CEA"/>
            <person name="William W."/>
        </authorList>
    </citation>
    <scope>NUCLEOTIDE SEQUENCE [LARGE SCALE GENOMIC DNA]</scope>
</reference>
<evidence type="ECO:0000313" key="12">
    <source>
        <dbReference type="Proteomes" id="UP001159427"/>
    </source>
</evidence>
<proteinExistence type="inferred from homology"/>
<keyword evidence="6" id="KW-0493">Microtubule</keyword>
<gene>
    <name evidence="11" type="ORF">PEVE_00033079</name>
</gene>
<feature type="region of interest" description="Disordered" evidence="10">
    <location>
        <begin position="163"/>
        <end position="241"/>
    </location>
</feature>
<feature type="compositionally biased region" description="Basic and acidic residues" evidence="10">
    <location>
        <begin position="109"/>
        <end position="126"/>
    </location>
</feature>
<keyword evidence="8" id="KW-0539">Nucleus</keyword>